<dbReference type="EMBL" id="MHJI01000012">
    <property type="protein sequence ID" value="OGY65814.1"/>
    <property type="molecule type" value="Genomic_DNA"/>
</dbReference>
<dbReference type="InterPro" id="IPR003798">
    <property type="entry name" value="DNA_recombination_RmuC"/>
</dbReference>
<protein>
    <recommendedName>
        <fullName evidence="8">DNA recombination protein RmuC</fullName>
    </recommendedName>
</protein>
<dbReference type="PANTHER" id="PTHR30563">
    <property type="entry name" value="DNA RECOMBINATION PROTEIN RMUC"/>
    <property type="match status" value="1"/>
</dbReference>
<gene>
    <name evidence="6" type="ORF">A3A04_00380</name>
</gene>
<comment type="function">
    <text evidence="1">Involved in DNA recombination.</text>
</comment>
<organism evidence="6 7">
    <name type="scientific">Candidatus Harrisonbacteria bacterium RIFCSPLOWO2_01_FULL_40_28</name>
    <dbReference type="NCBI Taxonomy" id="1798406"/>
    <lineage>
        <taxon>Bacteria</taxon>
        <taxon>Candidatus Harrisoniibacteriota</taxon>
    </lineage>
</organism>
<reference evidence="6 7" key="1">
    <citation type="journal article" date="2016" name="Nat. Commun.">
        <title>Thousands of microbial genomes shed light on interconnected biogeochemical processes in an aquifer system.</title>
        <authorList>
            <person name="Anantharaman K."/>
            <person name="Brown C.T."/>
            <person name="Hug L.A."/>
            <person name="Sharon I."/>
            <person name="Castelle C.J."/>
            <person name="Probst A.J."/>
            <person name="Thomas B.C."/>
            <person name="Singh A."/>
            <person name="Wilkins M.J."/>
            <person name="Karaoz U."/>
            <person name="Brodie E.L."/>
            <person name="Williams K.H."/>
            <person name="Hubbard S.S."/>
            <person name="Banfield J.F."/>
        </authorList>
    </citation>
    <scope>NUCLEOTIDE SEQUENCE [LARGE SCALE GENOMIC DNA]</scope>
</reference>
<evidence type="ECO:0000256" key="4">
    <source>
        <dbReference type="ARBA" id="ARBA00023172"/>
    </source>
</evidence>
<comment type="similarity">
    <text evidence="2">Belongs to the RmuC family.</text>
</comment>
<dbReference type="STRING" id="1798406.A3A04_00380"/>
<feature type="transmembrane region" description="Helical" evidence="5">
    <location>
        <begin position="5"/>
        <end position="23"/>
    </location>
</feature>
<keyword evidence="4" id="KW-0233">DNA recombination</keyword>
<dbReference type="GO" id="GO:0006310">
    <property type="term" value="P:DNA recombination"/>
    <property type="evidence" value="ECO:0007669"/>
    <property type="project" value="UniProtKB-KW"/>
</dbReference>
<proteinExistence type="inferred from homology"/>
<evidence type="ECO:0000256" key="3">
    <source>
        <dbReference type="ARBA" id="ARBA00023054"/>
    </source>
</evidence>
<evidence type="ECO:0000256" key="2">
    <source>
        <dbReference type="ARBA" id="ARBA00009840"/>
    </source>
</evidence>
<evidence type="ECO:0008006" key="8">
    <source>
        <dbReference type="Google" id="ProtNLM"/>
    </source>
</evidence>
<accession>A0A1G1ZML7</accession>
<evidence type="ECO:0000313" key="6">
    <source>
        <dbReference type="EMBL" id="OGY65814.1"/>
    </source>
</evidence>
<comment type="caution">
    <text evidence="6">The sequence shown here is derived from an EMBL/GenBank/DDBJ whole genome shotgun (WGS) entry which is preliminary data.</text>
</comment>
<keyword evidence="5" id="KW-1133">Transmembrane helix</keyword>
<name>A0A1G1ZML7_9BACT</name>
<sequence>MISIIFALIVGFVIGGVLVYFGYRYKDNSFDNTLNKLGDVEKRFDEKTNLILNQLNDRMRENRESSERTGGHMNKQMHEFAAGISGIGERIRFMGDSLKQISSFQEIFRSPKLRGQWGEVALANILSQYFPREHYELQYHFRATNDIVDSVLKLPDGRLLSIDSKFPLDNFERDKKLFAGELKNQIDSIASKYILPSEGTLDVALMYIPAEAIYYEVIHGGMAENNFNVAAYAREKRVIPVSPNTFYLTIQAINHWYRDVTISKEAREIWKRVGKILEDSKKLEESFSKLDAHLSHARSSFDESGKRLNLMNQKMERLTGGEESS</sequence>
<keyword evidence="3" id="KW-0175">Coiled coil</keyword>
<keyword evidence="5" id="KW-0812">Transmembrane</keyword>
<dbReference type="AlphaFoldDB" id="A0A1G1ZML7"/>
<evidence type="ECO:0000256" key="1">
    <source>
        <dbReference type="ARBA" id="ARBA00003416"/>
    </source>
</evidence>
<keyword evidence="5" id="KW-0472">Membrane</keyword>
<dbReference type="Pfam" id="PF02646">
    <property type="entry name" value="RmuC"/>
    <property type="match status" value="1"/>
</dbReference>
<evidence type="ECO:0000313" key="7">
    <source>
        <dbReference type="Proteomes" id="UP000178517"/>
    </source>
</evidence>
<dbReference type="Proteomes" id="UP000178517">
    <property type="component" value="Unassembled WGS sequence"/>
</dbReference>
<dbReference type="PANTHER" id="PTHR30563:SF0">
    <property type="entry name" value="DNA RECOMBINATION PROTEIN RMUC"/>
    <property type="match status" value="1"/>
</dbReference>
<evidence type="ECO:0000256" key="5">
    <source>
        <dbReference type="SAM" id="Phobius"/>
    </source>
</evidence>